<reference evidence="2" key="1">
    <citation type="submission" date="2020-09" db="EMBL/GenBank/DDBJ databases">
        <title>Genome sequence of Vibrio parahaemolyticus isolates.</title>
        <authorList>
            <person name="Hammerl J.A."/>
            <person name="Strauch E."/>
        </authorList>
    </citation>
    <scope>NUCLEOTIDE SEQUENCE</scope>
    <source>
        <strain evidence="2">17-VB00146</strain>
    </source>
</reference>
<feature type="chain" id="PRO_5040335069" evidence="1">
    <location>
        <begin position="23"/>
        <end position="267"/>
    </location>
</feature>
<name>A0A9Q3UCL3_VIBPH</name>
<dbReference type="EMBL" id="JACVHL010000002">
    <property type="protein sequence ID" value="MCC3804076.1"/>
    <property type="molecule type" value="Genomic_DNA"/>
</dbReference>
<evidence type="ECO:0000313" key="3">
    <source>
        <dbReference type="Proteomes" id="UP000726777"/>
    </source>
</evidence>
<evidence type="ECO:0000313" key="2">
    <source>
        <dbReference type="EMBL" id="MCC3804076.1"/>
    </source>
</evidence>
<dbReference type="Proteomes" id="UP000726777">
    <property type="component" value="Unassembled WGS sequence"/>
</dbReference>
<keyword evidence="1" id="KW-0732">Signal</keyword>
<dbReference type="AlphaFoldDB" id="A0A9Q3UCL3"/>
<evidence type="ECO:0000256" key="1">
    <source>
        <dbReference type="SAM" id="SignalP"/>
    </source>
</evidence>
<dbReference type="RefSeq" id="WP_228085746.1">
    <property type="nucleotide sequence ID" value="NZ_JACVHL010000002.1"/>
</dbReference>
<protein>
    <submittedName>
        <fullName evidence="2">Uncharacterized protein</fullName>
    </submittedName>
</protein>
<feature type="signal peptide" evidence="1">
    <location>
        <begin position="1"/>
        <end position="22"/>
    </location>
</feature>
<proteinExistence type="predicted"/>
<organism evidence="2 3">
    <name type="scientific">Vibrio parahaemolyticus</name>
    <dbReference type="NCBI Taxonomy" id="670"/>
    <lineage>
        <taxon>Bacteria</taxon>
        <taxon>Pseudomonadati</taxon>
        <taxon>Pseudomonadota</taxon>
        <taxon>Gammaproteobacteria</taxon>
        <taxon>Vibrionales</taxon>
        <taxon>Vibrionaceae</taxon>
        <taxon>Vibrio</taxon>
    </lineage>
</organism>
<comment type="caution">
    <text evidence="2">The sequence shown here is derived from an EMBL/GenBank/DDBJ whole genome shotgun (WGS) entry which is preliminary data.</text>
</comment>
<gene>
    <name evidence="2" type="ORF">IB292_03385</name>
</gene>
<accession>A0A9Q3UCL3</accession>
<sequence length="267" mass="30143">MRKVITSLAIIVASITSSSAGAFTYDSYTQILAAAQRADKKLVAVMSPSDDINFARAKLLPYQTNKLQSIYSKYGRYIPSDVKRALSKKGYDQTQFVLRRGGFGKVLINNIPDTYDVLYKAAKAETEIEIKLALASYLTHLTVQSYQPISKVVYFDHREFSRGDGGGANYCLFKPKNRTPKCKYNLRNLWFSYLDGYAFDLQSPLPPSPIETIIENAANQAVYAYAIRQYSTPSRAYREKTFEVLSKQADLAAAHVLFLWRDIFSSN</sequence>